<dbReference type="PROSITE" id="PS50887">
    <property type="entry name" value="GGDEF"/>
    <property type="match status" value="1"/>
</dbReference>
<feature type="transmembrane region" description="Helical" evidence="1">
    <location>
        <begin position="27"/>
        <end position="50"/>
    </location>
</feature>
<dbReference type="PANTHER" id="PTHR45138:SF9">
    <property type="entry name" value="DIGUANYLATE CYCLASE DGCM-RELATED"/>
    <property type="match status" value="1"/>
</dbReference>
<keyword evidence="1" id="KW-0812">Transmembrane</keyword>
<evidence type="ECO:0000259" key="2">
    <source>
        <dbReference type="PROSITE" id="PS50887"/>
    </source>
</evidence>
<accession>A0A8J6JFX0</accession>
<dbReference type="Proteomes" id="UP000661435">
    <property type="component" value="Unassembled WGS sequence"/>
</dbReference>
<organism evidence="3 4">
    <name type="scientific">Lawsonibacter hominis</name>
    <dbReference type="NCBI Taxonomy" id="2763053"/>
    <lineage>
        <taxon>Bacteria</taxon>
        <taxon>Bacillati</taxon>
        <taxon>Bacillota</taxon>
        <taxon>Clostridia</taxon>
        <taxon>Eubacteriales</taxon>
        <taxon>Oscillospiraceae</taxon>
        <taxon>Lawsonibacter</taxon>
    </lineage>
</organism>
<gene>
    <name evidence="3" type="ORF">H8S57_10050</name>
</gene>
<dbReference type="NCBIfam" id="TIGR00254">
    <property type="entry name" value="GGDEF"/>
    <property type="match status" value="1"/>
</dbReference>
<keyword evidence="1" id="KW-0472">Membrane</keyword>
<sequence length="375" mass="42302">MLTRNEPSEINLIHREYQRINEKWLRLHVHLTLSIALFVGALEIALYFALRYMDIVSSSRNIYFIKYFLIPTSLNLGLSLFCHLVQRSRRIPLRGKAYAVSLSLAGIGLILYSVHSVFSSLVLAVAMPIVLTTVYSDRLLTTVTALSSIAGKVLSDLLLQWDLDVVKDFSDREQLADLVLSVVVLFAIYTLCDVLIRVEQEKNNVSIRRELERQHLREQAITDPLSGTWNRQGLEQAIAELDANPTGSYALAILDLDEFKSINDTYGHLRGDKYIQELGKVLNDCGEGIPFRFGGDEFCILFCNHSQEDVLAACRSIQRAFVRSPSNRTYHRVTLSIGVAFRTPGINGDQLLQQADSALYRAKADKGSIFFYHPS</sequence>
<name>A0A8J6JFX0_9FIRM</name>
<evidence type="ECO:0000313" key="3">
    <source>
        <dbReference type="EMBL" id="MBC5734065.1"/>
    </source>
</evidence>
<dbReference type="Gene3D" id="3.30.70.270">
    <property type="match status" value="1"/>
</dbReference>
<dbReference type="SMART" id="SM00267">
    <property type="entry name" value="GGDEF"/>
    <property type="match status" value="1"/>
</dbReference>
<protein>
    <submittedName>
        <fullName evidence="3">GGDEF domain-containing protein</fullName>
    </submittedName>
</protein>
<proteinExistence type="predicted"/>
<feature type="transmembrane region" description="Helical" evidence="1">
    <location>
        <begin position="62"/>
        <end position="85"/>
    </location>
</feature>
<dbReference type="SUPFAM" id="SSF55073">
    <property type="entry name" value="Nucleotide cyclase"/>
    <property type="match status" value="1"/>
</dbReference>
<dbReference type="CDD" id="cd01949">
    <property type="entry name" value="GGDEF"/>
    <property type="match status" value="1"/>
</dbReference>
<keyword evidence="1" id="KW-1133">Transmembrane helix</keyword>
<feature type="domain" description="GGDEF" evidence="2">
    <location>
        <begin position="247"/>
        <end position="374"/>
    </location>
</feature>
<dbReference type="InterPro" id="IPR043128">
    <property type="entry name" value="Rev_trsase/Diguanyl_cyclase"/>
</dbReference>
<dbReference type="InterPro" id="IPR000160">
    <property type="entry name" value="GGDEF_dom"/>
</dbReference>
<dbReference type="Pfam" id="PF00990">
    <property type="entry name" value="GGDEF"/>
    <property type="match status" value="1"/>
</dbReference>
<dbReference type="AlphaFoldDB" id="A0A8J6JFX0"/>
<reference evidence="3" key="1">
    <citation type="submission" date="2020-08" db="EMBL/GenBank/DDBJ databases">
        <title>Genome public.</title>
        <authorList>
            <person name="Liu C."/>
            <person name="Sun Q."/>
        </authorList>
    </citation>
    <scope>NUCLEOTIDE SEQUENCE</scope>
    <source>
        <strain evidence="3">NSJ-51</strain>
    </source>
</reference>
<keyword evidence="4" id="KW-1185">Reference proteome</keyword>
<dbReference type="InterPro" id="IPR050469">
    <property type="entry name" value="Diguanylate_Cyclase"/>
</dbReference>
<feature type="transmembrane region" description="Helical" evidence="1">
    <location>
        <begin position="97"/>
        <end position="130"/>
    </location>
</feature>
<dbReference type="RefSeq" id="WP_186907952.1">
    <property type="nucleotide sequence ID" value="NZ_JACOPP010000012.1"/>
</dbReference>
<evidence type="ECO:0000256" key="1">
    <source>
        <dbReference type="SAM" id="Phobius"/>
    </source>
</evidence>
<dbReference type="EMBL" id="JACOPP010000012">
    <property type="protein sequence ID" value="MBC5734065.1"/>
    <property type="molecule type" value="Genomic_DNA"/>
</dbReference>
<dbReference type="PANTHER" id="PTHR45138">
    <property type="entry name" value="REGULATORY COMPONENTS OF SENSORY TRANSDUCTION SYSTEM"/>
    <property type="match status" value="1"/>
</dbReference>
<comment type="caution">
    <text evidence="3">The sequence shown here is derived from an EMBL/GenBank/DDBJ whole genome shotgun (WGS) entry which is preliminary data.</text>
</comment>
<evidence type="ECO:0000313" key="4">
    <source>
        <dbReference type="Proteomes" id="UP000661435"/>
    </source>
</evidence>
<dbReference type="InterPro" id="IPR029787">
    <property type="entry name" value="Nucleotide_cyclase"/>
</dbReference>
<dbReference type="GO" id="GO:0052621">
    <property type="term" value="F:diguanylate cyclase activity"/>
    <property type="evidence" value="ECO:0007669"/>
    <property type="project" value="TreeGrafter"/>
</dbReference>